<dbReference type="InterPro" id="IPR013096">
    <property type="entry name" value="Cupin_2"/>
</dbReference>
<evidence type="ECO:0000259" key="3">
    <source>
        <dbReference type="Pfam" id="PF07883"/>
    </source>
</evidence>
<dbReference type="OrthoDB" id="2205143at2759"/>
<feature type="domain" description="Cupin type-2" evidence="3">
    <location>
        <begin position="88"/>
        <end position="155"/>
    </location>
</feature>
<dbReference type="GO" id="GO:0051213">
    <property type="term" value="F:dioxygenase activity"/>
    <property type="evidence" value="ECO:0007669"/>
    <property type="project" value="UniProtKB-KW"/>
</dbReference>
<evidence type="ECO:0000313" key="5">
    <source>
        <dbReference type="Proteomes" id="UP000761534"/>
    </source>
</evidence>
<accession>A0A642VBZ8</accession>
<keyword evidence="1" id="KW-0223">Dioxygenase</keyword>
<organism evidence="4 5">
    <name type="scientific">Trichomonascus ciferrii</name>
    <dbReference type="NCBI Taxonomy" id="44093"/>
    <lineage>
        <taxon>Eukaryota</taxon>
        <taxon>Fungi</taxon>
        <taxon>Dikarya</taxon>
        <taxon>Ascomycota</taxon>
        <taxon>Saccharomycotina</taxon>
        <taxon>Dipodascomycetes</taxon>
        <taxon>Dipodascales</taxon>
        <taxon>Trichomonascaceae</taxon>
        <taxon>Trichomonascus</taxon>
        <taxon>Trichomonascus ciferrii complex</taxon>
    </lineage>
</organism>
<dbReference type="PANTHER" id="PTHR41517">
    <property type="entry name" value="1,2-DIOXYGENASE PROTEIN-RELATED"/>
    <property type="match status" value="1"/>
</dbReference>
<dbReference type="InterPro" id="IPR047183">
    <property type="entry name" value="GDO-like"/>
</dbReference>
<dbReference type="SUPFAM" id="SSF51182">
    <property type="entry name" value="RmlC-like cupins"/>
    <property type="match status" value="1"/>
</dbReference>
<dbReference type="Proteomes" id="UP000761534">
    <property type="component" value="Unassembled WGS sequence"/>
</dbReference>
<keyword evidence="2" id="KW-0560">Oxidoreductase</keyword>
<dbReference type="AlphaFoldDB" id="A0A642VBZ8"/>
<dbReference type="CDD" id="cd02216">
    <property type="entry name" value="cupin_GDO-like_N"/>
    <property type="match status" value="1"/>
</dbReference>
<gene>
    <name evidence="4" type="ORF">TRICI_002128</name>
</gene>
<reference evidence="4" key="1">
    <citation type="journal article" date="2019" name="G3 (Bethesda)">
        <title>Genome Assemblies of Two Rare Opportunistic Yeast Pathogens: Diutina rugosa (syn. Candida rugosa) and Trichomonascus ciferrii (syn. Candida ciferrii).</title>
        <authorList>
            <person name="Mixao V."/>
            <person name="Saus E."/>
            <person name="Hansen A.P."/>
            <person name="Lass-Florl C."/>
            <person name="Gabaldon T."/>
        </authorList>
    </citation>
    <scope>NUCLEOTIDE SEQUENCE</scope>
    <source>
        <strain evidence="4">CBS 4856</strain>
    </source>
</reference>
<dbReference type="EMBL" id="SWFS01000148">
    <property type="protein sequence ID" value="KAA8915721.1"/>
    <property type="molecule type" value="Genomic_DNA"/>
</dbReference>
<evidence type="ECO:0000313" key="4">
    <source>
        <dbReference type="EMBL" id="KAA8915721.1"/>
    </source>
</evidence>
<sequence>MTEGKDQQLLESLKPHNVEPLWKVMSAMVPPVPKPKASPHLWNYKDLKPLLVEAGEKVSANEAERRVLMLINPTLKAPQTTDTLYAGLQLIKPGETAPAHRHTAFALRFIVEGNGGFTAVGGERVNMERGDVILTPRWKWHDHGKDGSGPMIWLDGLDLPIFQSIPVNFAEGYDSDRYPSELAKGDSVLKYPWDAVQKYLDGRPGKHAIFSYNSKEDSTKPISTIIGAQAERVNANSVSPVRQETSSFVFHIYEGQGYSVIQLDGKETKLSWTEKDTFCVPSWAKFYHVNEGANTAYLFSFSDAPLLNNLGFYRVSEN</sequence>
<keyword evidence="5" id="KW-1185">Reference proteome</keyword>
<name>A0A642VBZ8_9ASCO</name>
<dbReference type="Pfam" id="PF07883">
    <property type="entry name" value="Cupin_2"/>
    <property type="match status" value="1"/>
</dbReference>
<dbReference type="PANTHER" id="PTHR41517:SF1">
    <property type="entry name" value="CUPIN"/>
    <property type="match status" value="1"/>
</dbReference>
<evidence type="ECO:0000256" key="2">
    <source>
        <dbReference type="ARBA" id="ARBA00023002"/>
    </source>
</evidence>
<comment type="caution">
    <text evidence="4">The sequence shown here is derived from an EMBL/GenBank/DDBJ whole genome shotgun (WGS) entry which is preliminary data.</text>
</comment>
<dbReference type="CDD" id="cd06992">
    <property type="entry name" value="cupin_GDO-like_C"/>
    <property type="match status" value="1"/>
</dbReference>
<dbReference type="InterPro" id="IPR014710">
    <property type="entry name" value="RmlC-like_jellyroll"/>
</dbReference>
<dbReference type="Gene3D" id="2.60.120.10">
    <property type="entry name" value="Jelly Rolls"/>
    <property type="match status" value="1"/>
</dbReference>
<protein>
    <recommendedName>
        <fullName evidence="3">Cupin type-2 domain-containing protein</fullName>
    </recommendedName>
</protein>
<proteinExistence type="predicted"/>
<evidence type="ECO:0000256" key="1">
    <source>
        <dbReference type="ARBA" id="ARBA00022964"/>
    </source>
</evidence>
<dbReference type="InterPro" id="IPR011051">
    <property type="entry name" value="RmlC_Cupin_sf"/>
</dbReference>
<dbReference type="VEuPathDB" id="FungiDB:TRICI_002128"/>